<name>A0ABW4NAX5_9SPHN</name>
<dbReference type="EMBL" id="JBHUFC010000003">
    <property type="protein sequence ID" value="MFD1787305.1"/>
    <property type="molecule type" value="Genomic_DNA"/>
</dbReference>
<dbReference type="RefSeq" id="WP_380939697.1">
    <property type="nucleotide sequence ID" value="NZ_JBHUFC010000003.1"/>
</dbReference>
<organism evidence="3 4">
    <name type="scientific">Sphingomonas floccifaciens</name>
    <dbReference type="NCBI Taxonomy" id="1844115"/>
    <lineage>
        <taxon>Bacteria</taxon>
        <taxon>Pseudomonadati</taxon>
        <taxon>Pseudomonadota</taxon>
        <taxon>Alphaproteobacteria</taxon>
        <taxon>Sphingomonadales</taxon>
        <taxon>Sphingomonadaceae</taxon>
        <taxon>Sphingomonas</taxon>
    </lineage>
</organism>
<evidence type="ECO:0000256" key="2">
    <source>
        <dbReference type="ARBA" id="ARBA00022649"/>
    </source>
</evidence>
<evidence type="ECO:0000256" key="1">
    <source>
        <dbReference type="ARBA" id="ARBA00006226"/>
    </source>
</evidence>
<keyword evidence="4" id="KW-1185">Reference proteome</keyword>
<proteinExistence type="inferred from homology"/>
<dbReference type="Pfam" id="PF05016">
    <property type="entry name" value="ParE_toxin"/>
    <property type="match status" value="1"/>
</dbReference>
<evidence type="ECO:0000313" key="3">
    <source>
        <dbReference type="EMBL" id="MFD1787305.1"/>
    </source>
</evidence>
<dbReference type="Proteomes" id="UP001597283">
    <property type="component" value="Unassembled WGS sequence"/>
</dbReference>
<keyword evidence="2" id="KW-1277">Toxin-antitoxin system</keyword>
<dbReference type="InterPro" id="IPR051803">
    <property type="entry name" value="TA_system_RelE-like_toxin"/>
</dbReference>
<protein>
    <submittedName>
        <fullName evidence="3">Type II toxin-antitoxin system RelE/ParE family toxin</fullName>
    </submittedName>
</protein>
<dbReference type="Gene3D" id="3.30.2310.20">
    <property type="entry name" value="RelE-like"/>
    <property type="match status" value="1"/>
</dbReference>
<sequence>MPRLIWSIPASLDLDRIDAWLTEHRPPRHTLATIRAIRERAEWLSTFPRGGRPGLDGLRVVHVSDSRYVIVYRLVGDDVIVVRVHHERQDW</sequence>
<dbReference type="InterPro" id="IPR035093">
    <property type="entry name" value="RelE/ParE_toxin_dom_sf"/>
</dbReference>
<comment type="caution">
    <text evidence="3">The sequence shown here is derived from an EMBL/GenBank/DDBJ whole genome shotgun (WGS) entry which is preliminary data.</text>
</comment>
<dbReference type="PANTHER" id="PTHR33755">
    <property type="entry name" value="TOXIN PARE1-RELATED"/>
    <property type="match status" value="1"/>
</dbReference>
<gene>
    <name evidence="3" type="ORF">ACFSC3_06950</name>
</gene>
<accession>A0ABW4NAX5</accession>
<dbReference type="InterPro" id="IPR007712">
    <property type="entry name" value="RelE/ParE_toxin"/>
</dbReference>
<evidence type="ECO:0000313" key="4">
    <source>
        <dbReference type="Proteomes" id="UP001597283"/>
    </source>
</evidence>
<comment type="similarity">
    <text evidence="1">Belongs to the RelE toxin family.</text>
</comment>
<reference evidence="4" key="1">
    <citation type="journal article" date="2019" name="Int. J. Syst. Evol. Microbiol.">
        <title>The Global Catalogue of Microorganisms (GCM) 10K type strain sequencing project: providing services to taxonomists for standard genome sequencing and annotation.</title>
        <authorList>
            <consortium name="The Broad Institute Genomics Platform"/>
            <consortium name="The Broad Institute Genome Sequencing Center for Infectious Disease"/>
            <person name="Wu L."/>
            <person name="Ma J."/>
        </authorList>
    </citation>
    <scope>NUCLEOTIDE SEQUENCE [LARGE SCALE GENOMIC DNA]</scope>
    <source>
        <strain evidence="4">Q85</strain>
    </source>
</reference>